<proteinExistence type="predicted"/>
<organism evidence="2 3">
    <name type="scientific">Trichoderma asperellum (strain ATCC 204424 / CBS 433.97 / NBRC 101777)</name>
    <dbReference type="NCBI Taxonomy" id="1042311"/>
    <lineage>
        <taxon>Eukaryota</taxon>
        <taxon>Fungi</taxon>
        <taxon>Dikarya</taxon>
        <taxon>Ascomycota</taxon>
        <taxon>Pezizomycotina</taxon>
        <taxon>Sordariomycetes</taxon>
        <taxon>Hypocreomycetidae</taxon>
        <taxon>Hypocreales</taxon>
        <taxon>Hypocreaceae</taxon>
        <taxon>Trichoderma</taxon>
    </lineage>
</organism>
<keyword evidence="1" id="KW-0812">Transmembrane</keyword>
<keyword evidence="3" id="KW-1185">Reference proteome</keyword>
<keyword evidence="1" id="KW-1133">Transmembrane helix</keyword>
<accession>A0A2T3ZDF0</accession>
<protein>
    <submittedName>
        <fullName evidence="2">Uncharacterized protein</fullName>
    </submittedName>
</protein>
<dbReference type="AlphaFoldDB" id="A0A2T3ZDF0"/>
<reference evidence="2 3" key="1">
    <citation type="submission" date="2016-07" db="EMBL/GenBank/DDBJ databases">
        <title>Multiple horizontal gene transfer events from other fungi enriched the ability of initially mycotrophic Trichoderma (Ascomycota) to feed on dead plant biomass.</title>
        <authorList>
            <consortium name="DOE Joint Genome Institute"/>
            <person name="Aerts A."/>
            <person name="Atanasova L."/>
            <person name="Chenthamara K."/>
            <person name="Zhang J."/>
            <person name="Grujic M."/>
            <person name="Henrissat B."/>
            <person name="Kuo A."/>
            <person name="Salamov A."/>
            <person name="Lipzen A."/>
            <person name="Labutti K."/>
            <person name="Barry K."/>
            <person name="Miao Y."/>
            <person name="Rahimi M.J."/>
            <person name="Shen Q."/>
            <person name="Grigoriev I.V."/>
            <person name="Kubicek C.P."/>
            <person name="Druzhinina I.S."/>
        </authorList>
    </citation>
    <scope>NUCLEOTIDE SEQUENCE [LARGE SCALE GENOMIC DNA]</scope>
    <source>
        <strain evidence="2 3">CBS 433.97</strain>
    </source>
</reference>
<evidence type="ECO:0000313" key="3">
    <source>
        <dbReference type="Proteomes" id="UP000240493"/>
    </source>
</evidence>
<feature type="transmembrane region" description="Helical" evidence="1">
    <location>
        <begin position="57"/>
        <end position="79"/>
    </location>
</feature>
<name>A0A2T3ZDF0_TRIA4</name>
<keyword evidence="1" id="KW-0472">Membrane</keyword>
<dbReference type="EMBL" id="KZ679259">
    <property type="protein sequence ID" value="PTB42837.1"/>
    <property type="molecule type" value="Genomic_DNA"/>
</dbReference>
<evidence type="ECO:0000256" key="1">
    <source>
        <dbReference type="SAM" id="Phobius"/>
    </source>
</evidence>
<sequence>MARLSRRRIAIRDINDSNTIIITLCVNLYYLSYVSINVLFTMFCLVADSHFTYVKKIVGTLIFIFDCFFFFFFFSSSLLSLSYGKWYSPTYTNVAVAFSNVPLL</sequence>
<dbReference type="Proteomes" id="UP000240493">
    <property type="component" value="Unassembled WGS sequence"/>
</dbReference>
<feature type="transmembrane region" description="Helical" evidence="1">
    <location>
        <begin position="20"/>
        <end position="45"/>
    </location>
</feature>
<gene>
    <name evidence="2" type="ORF">M441DRAFT_359870</name>
</gene>
<evidence type="ECO:0000313" key="2">
    <source>
        <dbReference type="EMBL" id="PTB42837.1"/>
    </source>
</evidence>